<organism evidence="1 2">
    <name type="scientific">Hymenobacter amundsenii</name>
    <dbReference type="NCBI Taxonomy" id="2006685"/>
    <lineage>
        <taxon>Bacteria</taxon>
        <taxon>Pseudomonadati</taxon>
        <taxon>Bacteroidota</taxon>
        <taxon>Cytophagia</taxon>
        <taxon>Cytophagales</taxon>
        <taxon>Hymenobacteraceae</taxon>
        <taxon>Hymenobacter</taxon>
    </lineage>
</organism>
<evidence type="ECO:0008006" key="3">
    <source>
        <dbReference type="Google" id="ProtNLM"/>
    </source>
</evidence>
<sequence length="146" mass="16770">MPTSKLPRLYFENAVGGLYEHPNGYVIFRYHPGKRKFADFQALLTHTSNLLQRNGWNRLLGDQRQMSPHTEEETAWIVANWLGGYRQRNASIYGAVLLAQDVFARLSMNQILHDARESALVYHVFDDEAKAIDWLNQIASESTGDF</sequence>
<accession>A0A246FMV0</accession>
<evidence type="ECO:0000313" key="2">
    <source>
        <dbReference type="Proteomes" id="UP000197277"/>
    </source>
</evidence>
<proteinExistence type="predicted"/>
<name>A0A246FMV0_9BACT</name>
<dbReference type="EMBL" id="NIRR01000018">
    <property type="protein sequence ID" value="OWP62933.1"/>
    <property type="molecule type" value="Genomic_DNA"/>
</dbReference>
<dbReference type="AlphaFoldDB" id="A0A246FMV0"/>
<dbReference type="Proteomes" id="UP000197277">
    <property type="component" value="Unassembled WGS sequence"/>
</dbReference>
<comment type="caution">
    <text evidence="1">The sequence shown here is derived from an EMBL/GenBank/DDBJ whole genome shotgun (WGS) entry which is preliminary data.</text>
</comment>
<evidence type="ECO:0000313" key="1">
    <source>
        <dbReference type="EMBL" id="OWP62933.1"/>
    </source>
</evidence>
<reference evidence="1 2" key="1">
    <citation type="submission" date="2017-06" db="EMBL/GenBank/DDBJ databases">
        <title>Hymenobacter amundsenii sp. nov. isolated from regoliths in Antarctica.</title>
        <authorList>
            <person name="Sedlacek I."/>
            <person name="Kralova S."/>
            <person name="Pantucek R."/>
            <person name="Svec P."/>
            <person name="Holochova P."/>
            <person name="Stankova E."/>
            <person name="Vrbovska V."/>
            <person name="Busse H.-J."/>
        </authorList>
    </citation>
    <scope>NUCLEOTIDE SEQUENCE [LARGE SCALE GENOMIC DNA]</scope>
    <source>
        <strain evidence="1 2">CCM 8682</strain>
    </source>
</reference>
<gene>
    <name evidence="1" type="ORF">CDA63_11995</name>
</gene>
<protein>
    <recommendedName>
        <fullName evidence="3">STAS/SEC14 domain-containing protein</fullName>
    </recommendedName>
</protein>
<keyword evidence="2" id="KW-1185">Reference proteome</keyword>